<feature type="transmembrane region" description="Helical" evidence="1">
    <location>
        <begin position="6"/>
        <end position="30"/>
    </location>
</feature>
<keyword evidence="1" id="KW-1133">Transmembrane helix</keyword>
<gene>
    <name evidence="2" type="ORF">A3A74_00070</name>
</gene>
<name>A0A1F7IH61_9BACT</name>
<keyword evidence="1" id="KW-0472">Membrane</keyword>
<protein>
    <submittedName>
        <fullName evidence="2">Uncharacterized protein</fullName>
    </submittedName>
</protein>
<evidence type="ECO:0000313" key="2">
    <source>
        <dbReference type="EMBL" id="OGK42688.1"/>
    </source>
</evidence>
<reference evidence="2 3" key="1">
    <citation type="journal article" date="2016" name="Nat. Commun.">
        <title>Thousands of microbial genomes shed light on interconnected biogeochemical processes in an aquifer system.</title>
        <authorList>
            <person name="Anantharaman K."/>
            <person name="Brown C.T."/>
            <person name="Hug L.A."/>
            <person name="Sharon I."/>
            <person name="Castelle C.J."/>
            <person name="Probst A.J."/>
            <person name="Thomas B.C."/>
            <person name="Singh A."/>
            <person name="Wilkins M.J."/>
            <person name="Karaoz U."/>
            <person name="Brodie E.L."/>
            <person name="Williams K.H."/>
            <person name="Hubbard S.S."/>
            <person name="Banfield J.F."/>
        </authorList>
    </citation>
    <scope>NUCLEOTIDE SEQUENCE [LARGE SCALE GENOMIC DNA]</scope>
</reference>
<accession>A0A1F7IH61</accession>
<sequence>MTSNNLASQAAAAGLIGYFLILGIGALGYIHIANEGVTTIIERRTDTSSIITSQKCYPLSFRYRECEPAEVFIYPLPETGGK</sequence>
<comment type="caution">
    <text evidence="2">The sequence shown here is derived from an EMBL/GenBank/DDBJ whole genome shotgun (WGS) entry which is preliminary data.</text>
</comment>
<dbReference type="Proteomes" id="UP000179270">
    <property type="component" value="Unassembled WGS sequence"/>
</dbReference>
<keyword evidence="1" id="KW-0812">Transmembrane</keyword>
<proteinExistence type="predicted"/>
<evidence type="ECO:0000313" key="3">
    <source>
        <dbReference type="Proteomes" id="UP000179270"/>
    </source>
</evidence>
<organism evidence="2 3">
    <name type="scientific">Candidatus Roizmanbacteria bacterium RIFCSPLOWO2_01_FULL_35_13</name>
    <dbReference type="NCBI Taxonomy" id="1802055"/>
    <lineage>
        <taxon>Bacteria</taxon>
        <taxon>Candidatus Roizmaniibacteriota</taxon>
    </lineage>
</organism>
<evidence type="ECO:0000256" key="1">
    <source>
        <dbReference type="SAM" id="Phobius"/>
    </source>
</evidence>
<dbReference type="EMBL" id="MGAF01000005">
    <property type="protein sequence ID" value="OGK42688.1"/>
    <property type="molecule type" value="Genomic_DNA"/>
</dbReference>
<dbReference type="AlphaFoldDB" id="A0A1F7IH61"/>